<feature type="domain" description="N-acetyltransferase" evidence="3">
    <location>
        <begin position="1"/>
        <end position="142"/>
    </location>
</feature>
<dbReference type="InterPro" id="IPR016181">
    <property type="entry name" value="Acyl_CoA_acyltransferase"/>
</dbReference>
<evidence type="ECO:0000259" key="3">
    <source>
        <dbReference type="PROSITE" id="PS51186"/>
    </source>
</evidence>
<gene>
    <name evidence="4" type="ORF">H5V45_20670</name>
</gene>
<keyword evidence="1 4" id="KW-0808">Transferase</keyword>
<accession>A0A7X0VDV6</accession>
<dbReference type="PANTHER" id="PTHR43877:SF1">
    <property type="entry name" value="ACETYLTRANSFERASE"/>
    <property type="match status" value="1"/>
</dbReference>
<reference evidence="4 5" key="1">
    <citation type="submission" date="2020-08" db="EMBL/GenBank/DDBJ databases">
        <authorList>
            <person name="Seo M.-J."/>
        </authorList>
    </citation>
    <scope>NUCLEOTIDE SEQUENCE [LARGE SCALE GENOMIC DNA]</scope>
    <source>
        <strain evidence="4 5">KIGAM211</strain>
    </source>
</reference>
<keyword evidence="2" id="KW-0012">Acyltransferase</keyword>
<evidence type="ECO:0000313" key="4">
    <source>
        <dbReference type="EMBL" id="MBB6629743.1"/>
    </source>
</evidence>
<keyword evidence="5" id="KW-1185">Reference proteome</keyword>
<sequence>MITTLTSGTLDACVSLYVDTFSAPPWNESWNARDAAQRLGDFYSTPRAHGVCSLNSDGEVLGFALGHLERSGVDDHFLLKEMCVRTSMQRRGHGTRLLEALADDLGHVRHWYLLTARDSDASAFYERNGFRPAGRMGVFVRP</sequence>
<proteinExistence type="predicted"/>
<dbReference type="EMBL" id="JACKXE010000002">
    <property type="protein sequence ID" value="MBB6629743.1"/>
    <property type="molecule type" value="Genomic_DNA"/>
</dbReference>
<dbReference type="PROSITE" id="PS51186">
    <property type="entry name" value="GNAT"/>
    <property type="match status" value="1"/>
</dbReference>
<dbReference type="GO" id="GO:0016747">
    <property type="term" value="F:acyltransferase activity, transferring groups other than amino-acyl groups"/>
    <property type="evidence" value="ECO:0007669"/>
    <property type="project" value="InterPro"/>
</dbReference>
<organism evidence="4 5">
    <name type="scientific">Nocardioides luti</name>
    <dbReference type="NCBI Taxonomy" id="2761101"/>
    <lineage>
        <taxon>Bacteria</taxon>
        <taxon>Bacillati</taxon>
        <taxon>Actinomycetota</taxon>
        <taxon>Actinomycetes</taxon>
        <taxon>Propionibacteriales</taxon>
        <taxon>Nocardioidaceae</taxon>
        <taxon>Nocardioides</taxon>
    </lineage>
</organism>
<dbReference type="Proteomes" id="UP000523955">
    <property type="component" value="Unassembled WGS sequence"/>
</dbReference>
<evidence type="ECO:0000313" key="5">
    <source>
        <dbReference type="Proteomes" id="UP000523955"/>
    </source>
</evidence>
<dbReference type="InterPro" id="IPR000182">
    <property type="entry name" value="GNAT_dom"/>
</dbReference>
<dbReference type="SUPFAM" id="SSF55729">
    <property type="entry name" value="Acyl-CoA N-acyltransferases (Nat)"/>
    <property type="match status" value="1"/>
</dbReference>
<evidence type="ECO:0000256" key="2">
    <source>
        <dbReference type="ARBA" id="ARBA00023315"/>
    </source>
</evidence>
<evidence type="ECO:0000256" key="1">
    <source>
        <dbReference type="ARBA" id="ARBA00022679"/>
    </source>
</evidence>
<dbReference type="Pfam" id="PF13508">
    <property type="entry name" value="Acetyltransf_7"/>
    <property type="match status" value="1"/>
</dbReference>
<dbReference type="PANTHER" id="PTHR43877">
    <property type="entry name" value="AMINOALKYLPHOSPHONATE N-ACETYLTRANSFERASE-RELATED-RELATED"/>
    <property type="match status" value="1"/>
</dbReference>
<dbReference type="InterPro" id="IPR050832">
    <property type="entry name" value="Bact_Acetyltransf"/>
</dbReference>
<dbReference type="AlphaFoldDB" id="A0A7X0VDV6"/>
<protein>
    <submittedName>
        <fullName evidence="4">GNAT family N-acetyltransferase</fullName>
    </submittedName>
</protein>
<name>A0A7X0VDV6_9ACTN</name>
<dbReference type="Gene3D" id="3.40.630.30">
    <property type="match status" value="1"/>
</dbReference>
<dbReference type="CDD" id="cd04301">
    <property type="entry name" value="NAT_SF"/>
    <property type="match status" value="1"/>
</dbReference>
<dbReference type="RefSeq" id="WP_185254969.1">
    <property type="nucleotide sequence ID" value="NZ_JACKXE010000002.1"/>
</dbReference>
<comment type="caution">
    <text evidence="4">The sequence shown here is derived from an EMBL/GenBank/DDBJ whole genome shotgun (WGS) entry which is preliminary data.</text>
</comment>